<dbReference type="PROSITE" id="PS50250">
    <property type="entry name" value="PCI"/>
    <property type="match status" value="1"/>
</dbReference>
<dbReference type="SMART" id="SM00753">
    <property type="entry name" value="PAM"/>
    <property type="match status" value="1"/>
</dbReference>
<protein>
    <submittedName>
        <fullName evidence="9">Terpenoid synthase</fullName>
    </submittedName>
</protein>
<dbReference type="SMART" id="SM00088">
    <property type="entry name" value="PINT"/>
    <property type="match status" value="1"/>
</dbReference>
<name>A0A2I2GFL3_9EURO</name>
<dbReference type="SUPFAM" id="SSF46785">
    <property type="entry name" value="Winged helix' DNA-binding domain"/>
    <property type="match status" value="1"/>
</dbReference>
<keyword evidence="2" id="KW-0808">Transferase</keyword>
<dbReference type="STRING" id="1392250.A0A2I2GFL3"/>
<dbReference type="Gene3D" id="1.10.600.10">
    <property type="entry name" value="Farnesyl Diphosphate Synthase"/>
    <property type="match status" value="1"/>
</dbReference>
<dbReference type="PANTHER" id="PTHR10758:SF2">
    <property type="entry name" value="26S PROTEASOME NON-ATPASE REGULATORY SUBUNIT 3"/>
    <property type="match status" value="1"/>
</dbReference>
<proteinExistence type="inferred from homology"/>
<dbReference type="GO" id="GO:0046165">
    <property type="term" value="P:alcohol biosynthetic process"/>
    <property type="evidence" value="ECO:0007669"/>
    <property type="project" value="UniProtKB-ARBA"/>
</dbReference>
<organism evidence="9 10">
    <name type="scientific">Aspergillus steynii IBT 23096</name>
    <dbReference type="NCBI Taxonomy" id="1392250"/>
    <lineage>
        <taxon>Eukaryota</taxon>
        <taxon>Fungi</taxon>
        <taxon>Dikarya</taxon>
        <taxon>Ascomycota</taxon>
        <taxon>Pezizomycotina</taxon>
        <taxon>Eurotiomycetes</taxon>
        <taxon>Eurotiomycetidae</taxon>
        <taxon>Eurotiales</taxon>
        <taxon>Aspergillaceae</taxon>
        <taxon>Aspergillus</taxon>
        <taxon>Aspergillus subgen. Circumdati</taxon>
    </lineage>
</organism>
<dbReference type="InterPro" id="IPR000717">
    <property type="entry name" value="PCI_dom"/>
</dbReference>
<evidence type="ECO:0000259" key="8">
    <source>
        <dbReference type="PROSITE" id="PS50250"/>
    </source>
</evidence>
<dbReference type="InterPro" id="IPR000092">
    <property type="entry name" value="Polyprenyl_synt"/>
</dbReference>
<feature type="compositionally biased region" description="Polar residues" evidence="7">
    <location>
        <begin position="72"/>
        <end position="86"/>
    </location>
</feature>
<dbReference type="PROSITE" id="PS00444">
    <property type="entry name" value="POLYPRENYL_SYNTHASE_2"/>
    <property type="match status" value="1"/>
</dbReference>
<dbReference type="CDD" id="cd00685">
    <property type="entry name" value="Trans_IPPS_HT"/>
    <property type="match status" value="1"/>
</dbReference>
<dbReference type="InterPro" id="IPR036390">
    <property type="entry name" value="WH_DNA-bd_sf"/>
</dbReference>
<evidence type="ECO:0000256" key="6">
    <source>
        <dbReference type="SAM" id="Coils"/>
    </source>
</evidence>
<sequence>MPAERRSLRSNSKSDTSSSANGDKGRSTSQSSSSNKDKPALTRAAANKAKSSKAASSNNSASNSGMGEQREQPQTNGSDPTENGVNGSEDVEMGEDTAGGPTSSFNASKDRKGDEKMTVVVPPTKGSRLSGDKGQDQEGDVAMEGAEGDESQKPEPEVDPKTKAIQGWFSPPISLTASPMRCKDPKCANDVSSRMTADIKTNFSLLERAVAHFDPRFTLRVLRSISSMRKHISSDVLAEIIVETYPSSNSTASFLLEAINQAGAYGSSNSSKMEVESEKTKSTPKEILPEIDTYLSILVQIYLYDRKEIQKGAQFSTNLIERLRTINRRTLDSLAARVYFYYSLFFEQIAPLPPSPAATVTSIRQPLLGALRTAVLRKDVDTQATVMTLLLRNYLSTSHISQADLLISHNRFPAAASNNQIARYLYYLGRIRAIQLQYTDAHGHLIGATRKSPSSHSARGFYQASHKLLVVVELLMGDIPDRAIFRQAALERAMHPYFLLVQAVSVGDLDGFLNIVNTHSATFRKDATYTLILRLRQNVIKTGIRMMSLSYSRISLRDICLRLGLDSEESAEYIVAKAIRDGVIEASLDHERGFMKSKEVGDIYATREPGEVFHERIRACLALHDESVKAMRFPMNQHRLELKSAQEARERERELAKEIQEGDMDDEDAGARAVSASGLVLAARIPPSTLVCWQCLRNDLFSNRINLQTRQYHPTRRKSASPFGAAVSAAQTIFKGLPKAPPGISVDPLRIVGKELKFLSKNIRQLLGSGHPTLDKVAKYYTKSEGKHMRPMLVLLMSQATALTPRNGRANSAPSHTVNESISSSTVLADTNPDLNPLASSSLEGQYDFAGDENILPTQRRLAEITELIHTASLLHDDVIDNAVTRRSSSSANLQFGNKMAVLAGDFLLGRASVALARLRDPEVTELLATVIANLVEGEFMQLKNTAADEKHPVFTDETISYYLQKTYLKTASLISKSCRAAALLGDGSPEVVESAYSYGRNLGLAFQLVDDMLDYSISDAELGKPAGADLELGLATAPLLFAWKENPELGSLVGRKFSGEGDVQRARELVYKSDGVGKTRALAQEYADKAIAAISGFPDSEAKAGLMQMCEKTMNRRK</sequence>
<accession>A0A2I2GFL3</accession>
<keyword evidence="10" id="KW-1185">Reference proteome</keyword>
<evidence type="ECO:0000256" key="5">
    <source>
        <dbReference type="ARBA" id="ARBA00022942"/>
    </source>
</evidence>
<dbReference type="InterPro" id="IPR013586">
    <property type="entry name" value="PSMD3_C"/>
</dbReference>
<evidence type="ECO:0000256" key="1">
    <source>
        <dbReference type="ARBA" id="ARBA00007912"/>
    </source>
</evidence>
<dbReference type="VEuPathDB" id="FungiDB:P170DRAFT_443835"/>
<dbReference type="AlphaFoldDB" id="A0A2I2GFL3"/>
<dbReference type="GeneID" id="36558287"/>
<dbReference type="Pfam" id="PF00348">
    <property type="entry name" value="polyprenyl_synt"/>
    <property type="match status" value="1"/>
</dbReference>
<keyword evidence="5" id="KW-0647">Proteasome</keyword>
<dbReference type="Pfam" id="PF08375">
    <property type="entry name" value="Rpn3_C"/>
    <property type="match status" value="1"/>
</dbReference>
<dbReference type="InterPro" id="IPR057985">
    <property type="entry name" value="TPR_PSMD3_N"/>
</dbReference>
<evidence type="ECO:0000256" key="7">
    <source>
        <dbReference type="SAM" id="MobiDB-lite"/>
    </source>
</evidence>
<gene>
    <name evidence="9" type="ORF">P170DRAFT_443835</name>
</gene>
<dbReference type="Proteomes" id="UP000234275">
    <property type="component" value="Unassembled WGS sequence"/>
</dbReference>
<keyword evidence="4" id="KW-0460">Magnesium</keyword>
<dbReference type="InterPro" id="IPR050756">
    <property type="entry name" value="CSN3"/>
</dbReference>
<dbReference type="Pfam" id="PF25573">
    <property type="entry name" value="TPR_PSMD3_N"/>
    <property type="match status" value="1"/>
</dbReference>
<feature type="compositionally biased region" description="Low complexity" evidence="7">
    <location>
        <begin position="9"/>
        <end position="19"/>
    </location>
</feature>
<dbReference type="GO" id="GO:0042176">
    <property type="term" value="P:regulation of protein catabolic process"/>
    <property type="evidence" value="ECO:0007669"/>
    <property type="project" value="InterPro"/>
</dbReference>
<comment type="caution">
    <text evidence="9">The sequence shown here is derived from an EMBL/GenBank/DDBJ whole genome shotgun (WGS) entry which is preliminary data.</text>
</comment>
<dbReference type="InterPro" id="IPR008949">
    <property type="entry name" value="Isoprenoid_synthase_dom_sf"/>
</dbReference>
<feature type="compositionally biased region" description="Acidic residues" evidence="7">
    <location>
        <begin position="137"/>
        <end position="149"/>
    </location>
</feature>
<dbReference type="Pfam" id="PF01399">
    <property type="entry name" value="PCI"/>
    <property type="match status" value="1"/>
</dbReference>
<dbReference type="GO" id="GO:0008299">
    <property type="term" value="P:isoprenoid biosynthetic process"/>
    <property type="evidence" value="ECO:0007669"/>
    <property type="project" value="InterPro"/>
</dbReference>
<feature type="coiled-coil region" evidence="6">
    <location>
        <begin position="635"/>
        <end position="662"/>
    </location>
</feature>
<dbReference type="GO" id="GO:0004659">
    <property type="term" value="F:prenyltransferase activity"/>
    <property type="evidence" value="ECO:0007669"/>
    <property type="project" value="InterPro"/>
</dbReference>
<evidence type="ECO:0000313" key="10">
    <source>
        <dbReference type="Proteomes" id="UP000234275"/>
    </source>
</evidence>
<dbReference type="OrthoDB" id="1713558at2759"/>
<dbReference type="RefSeq" id="XP_024706984.1">
    <property type="nucleotide sequence ID" value="XM_024850588.1"/>
</dbReference>
<comment type="similarity">
    <text evidence="1">Belongs to the proteasome subunit S3 family.</text>
</comment>
<dbReference type="GO" id="GO:0046872">
    <property type="term" value="F:metal ion binding"/>
    <property type="evidence" value="ECO:0007669"/>
    <property type="project" value="UniProtKB-KW"/>
</dbReference>
<evidence type="ECO:0000256" key="2">
    <source>
        <dbReference type="ARBA" id="ARBA00022679"/>
    </source>
</evidence>
<keyword evidence="6" id="KW-0175">Coiled coil</keyword>
<evidence type="ECO:0000256" key="3">
    <source>
        <dbReference type="ARBA" id="ARBA00022723"/>
    </source>
</evidence>
<feature type="compositionally biased region" description="Basic and acidic residues" evidence="7">
    <location>
        <begin position="108"/>
        <end position="117"/>
    </location>
</feature>
<feature type="compositionally biased region" description="Low complexity" evidence="7">
    <location>
        <begin position="44"/>
        <end position="64"/>
    </location>
</feature>
<feature type="region of interest" description="Disordered" evidence="7">
    <location>
        <begin position="1"/>
        <end position="159"/>
    </location>
</feature>
<dbReference type="GO" id="GO:0030234">
    <property type="term" value="F:enzyme regulator activity"/>
    <property type="evidence" value="ECO:0007669"/>
    <property type="project" value="InterPro"/>
</dbReference>
<feature type="compositionally biased region" description="Basic and acidic residues" evidence="7">
    <location>
        <begin position="150"/>
        <end position="159"/>
    </location>
</feature>
<feature type="domain" description="PCI" evidence="8">
    <location>
        <begin position="422"/>
        <end position="602"/>
    </location>
</feature>
<evidence type="ECO:0000256" key="4">
    <source>
        <dbReference type="ARBA" id="ARBA00022842"/>
    </source>
</evidence>
<dbReference type="GO" id="GO:0043386">
    <property type="term" value="P:mycotoxin biosynthetic process"/>
    <property type="evidence" value="ECO:0007669"/>
    <property type="project" value="UniProtKB-ARBA"/>
</dbReference>
<reference evidence="9 10" key="1">
    <citation type="submission" date="2016-12" db="EMBL/GenBank/DDBJ databases">
        <title>The genomes of Aspergillus section Nigri reveals drivers in fungal speciation.</title>
        <authorList>
            <consortium name="DOE Joint Genome Institute"/>
            <person name="Vesth T.C."/>
            <person name="Nybo J."/>
            <person name="Theobald S."/>
            <person name="Brandl J."/>
            <person name="Frisvad J.C."/>
            <person name="Nielsen K.F."/>
            <person name="Lyhne E.K."/>
            <person name="Kogle M.E."/>
            <person name="Kuo A."/>
            <person name="Riley R."/>
            <person name="Clum A."/>
            <person name="Nolan M."/>
            <person name="Lipzen A."/>
            <person name="Salamov A."/>
            <person name="Henrissat B."/>
            <person name="Wiebenga A."/>
            <person name="De Vries R.P."/>
            <person name="Grigoriev I.V."/>
            <person name="Mortensen U.H."/>
            <person name="Andersen M.R."/>
            <person name="Baker S.E."/>
        </authorList>
    </citation>
    <scope>NUCLEOTIDE SEQUENCE [LARGE SCALE GENOMIC DNA]</scope>
    <source>
        <strain evidence="9 10">IBT 23096</strain>
    </source>
</reference>
<dbReference type="SUPFAM" id="SSF48576">
    <property type="entry name" value="Terpenoid synthases"/>
    <property type="match status" value="1"/>
</dbReference>
<dbReference type="PANTHER" id="PTHR10758">
    <property type="entry name" value="26S PROTEASOME NON-ATPASE REGULATORY SUBUNIT 3/COP9 SIGNALOSOME COMPLEX SUBUNIT 3"/>
    <property type="match status" value="1"/>
</dbReference>
<evidence type="ECO:0000313" key="9">
    <source>
        <dbReference type="EMBL" id="PLB51682.1"/>
    </source>
</evidence>
<dbReference type="EMBL" id="MSFO01000002">
    <property type="protein sequence ID" value="PLB51682.1"/>
    <property type="molecule type" value="Genomic_DNA"/>
</dbReference>
<keyword evidence="3" id="KW-0479">Metal-binding</keyword>
<dbReference type="SFLD" id="SFLDS00005">
    <property type="entry name" value="Isoprenoid_Synthase_Type_I"/>
    <property type="match status" value="1"/>
</dbReference>
<dbReference type="InterPro" id="IPR033749">
    <property type="entry name" value="Polyprenyl_synt_CS"/>
</dbReference>
<dbReference type="GO" id="GO:0008541">
    <property type="term" value="C:proteasome regulatory particle, lid subcomplex"/>
    <property type="evidence" value="ECO:0007669"/>
    <property type="project" value="TreeGrafter"/>
</dbReference>
<dbReference type="GO" id="GO:0006511">
    <property type="term" value="P:ubiquitin-dependent protein catabolic process"/>
    <property type="evidence" value="ECO:0007669"/>
    <property type="project" value="TreeGrafter"/>
</dbReference>